<proteinExistence type="predicted"/>
<dbReference type="GeneID" id="73467068"/>
<feature type="coiled-coil region" evidence="1">
    <location>
        <begin position="564"/>
        <end position="709"/>
    </location>
</feature>
<dbReference type="OrthoDB" id="4052563at2759"/>
<evidence type="ECO:0000256" key="2">
    <source>
        <dbReference type="SAM" id="MobiDB-lite"/>
    </source>
</evidence>
<organism evidence="3 4">
    <name type="scientific">[Candida] subhashii</name>
    <dbReference type="NCBI Taxonomy" id="561895"/>
    <lineage>
        <taxon>Eukaryota</taxon>
        <taxon>Fungi</taxon>
        <taxon>Dikarya</taxon>
        <taxon>Ascomycota</taxon>
        <taxon>Saccharomycotina</taxon>
        <taxon>Pichiomycetes</taxon>
        <taxon>Debaryomycetaceae</taxon>
        <taxon>Spathaspora</taxon>
    </lineage>
</organism>
<evidence type="ECO:0000313" key="3">
    <source>
        <dbReference type="EMBL" id="KAG7666195.1"/>
    </source>
</evidence>
<feature type="region of interest" description="Disordered" evidence="2">
    <location>
        <begin position="306"/>
        <end position="377"/>
    </location>
</feature>
<keyword evidence="1" id="KW-0175">Coiled coil</keyword>
<dbReference type="AlphaFoldDB" id="A0A8J5QXE0"/>
<comment type="caution">
    <text evidence="3">The sequence shown here is derived from an EMBL/GenBank/DDBJ whole genome shotgun (WGS) entry which is preliminary data.</text>
</comment>
<feature type="compositionally biased region" description="Low complexity" evidence="2">
    <location>
        <begin position="330"/>
        <end position="341"/>
    </location>
</feature>
<feature type="coiled-coil region" evidence="1">
    <location>
        <begin position="783"/>
        <end position="831"/>
    </location>
</feature>
<sequence length="1032" mass="117017">MTDGGIHNSSFFEEFSSPSNSSSGSSSFINSIQQQQQQQQQSLSHSPIIRSPVPQLINTNNTSSDCLPSTPNLIIKKSMDLSTSLLQENSIQSSNHPITSTPSSTTKKVNASFNSTTSSPFITNPESRLIESPFYDSANHVNQSIASSQPASRLTPKLQRTNSRNSNASINNSLAESLNRLNIATSGVTATVTTSPPTVTINSSTTVSSTPSGTGKAGTRTTTPADADKTRSRASTPADSVKTGVTTSRPGSSIRGSSYNYSTVTGTPRKNSFHYSTLNTANNTTRYTQDFDDDEADDVYNLTNLGNSSNGNVNHQSSPFISPTHARAPSSVATTTSKSTSNHNQNAPWRHFRTPSAATTVPTLPTSTSAGTNTGSPRFSRVFPTKYSNFHPVGTYSKIDELNQEILGYRIQIDLYRQFLQELIDKYQFEFSSEDQLPPGLTGNLRRGSSSSGDATMLGIKISSSRTDYENLLKDYNEIYALNQDLFINLKDFESKIGEKEGELAEVNRYLDVCEAVIDAILREIMSREVEQGGEGGKLMREEVMRYSMEDKLKVIRSELSDTLALYEQRQSQLQLQLDEQEKEYQIQLEEHRQIQQGYQQQQLQQQRDAIPSESNEKYMDTISQLIGLVDKLETELRLHKTESDSLQQELKFALEDNGNIKQNLLQISDKFQLLKQTYQELENVKQENQKHIQTISQYETKIHQLESRSTSEVNLPLNRSSISIPDENLMAEYLDLKTRYNKVCSDLTEQEKLTKESISNQTNLSSKFQEKANELRQLWSKNNELQNELANSLNKQRKFNTERIQFSHSVESLKKDNTLLRSKIAKLTDLISLNVDSTDSEEIGKKLTILDMQFKGLLNYDIEKFSNLIKSFNKIADDNSIKDPKSKYEKLIAKLGDNDQNKLNNNDLNYIREIHKSIFEYFIRAVDILVNDHVRLLLQENETKSDSVRVRQQTKRVEELQNENENLRAEIERLNSEDIDSVTRLRMNDLRNKWKAERERRVLEDEEATRRYRELEKENARLLRIVQQQQH</sequence>
<feature type="compositionally biased region" description="Polar residues" evidence="2">
    <location>
        <begin position="107"/>
        <end position="120"/>
    </location>
</feature>
<feature type="region of interest" description="Disordered" evidence="2">
    <location>
        <begin position="191"/>
        <end position="265"/>
    </location>
</feature>
<feature type="coiled-coil region" evidence="1">
    <location>
        <begin position="951"/>
        <end position="978"/>
    </location>
</feature>
<dbReference type="Proteomes" id="UP000694255">
    <property type="component" value="Unassembled WGS sequence"/>
</dbReference>
<feature type="compositionally biased region" description="Low complexity" evidence="2">
    <location>
        <begin position="191"/>
        <end position="214"/>
    </location>
</feature>
<reference evidence="3 4" key="1">
    <citation type="journal article" date="2021" name="DNA Res.">
        <title>Genome analysis of Candida subhashii reveals its hybrid nature and dual mitochondrial genome conformations.</title>
        <authorList>
            <person name="Mixao V."/>
            <person name="Hegedusova E."/>
            <person name="Saus E."/>
            <person name="Pryszcz L.P."/>
            <person name="Cillingova A."/>
            <person name="Nosek J."/>
            <person name="Gabaldon T."/>
        </authorList>
    </citation>
    <scope>NUCLEOTIDE SEQUENCE [LARGE SCALE GENOMIC DNA]</scope>
    <source>
        <strain evidence="3 4">CBS 10753</strain>
    </source>
</reference>
<keyword evidence="4" id="KW-1185">Reference proteome</keyword>
<feature type="compositionally biased region" description="Low complexity" evidence="2">
    <location>
        <begin position="9"/>
        <end position="45"/>
    </location>
</feature>
<feature type="region of interest" description="Disordered" evidence="2">
    <location>
        <begin position="1"/>
        <end position="45"/>
    </location>
</feature>
<feature type="compositionally biased region" description="Polar residues" evidence="2">
    <location>
        <begin position="356"/>
        <end position="377"/>
    </location>
</feature>
<feature type="compositionally biased region" description="Polar residues" evidence="2">
    <location>
        <begin position="233"/>
        <end position="265"/>
    </location>
</feature>
<evidence type="ECO:0008006" key="5">
    <source>
        <dbReference type="Google" id="ProtNLM"/>
    </source>
</evidence>
<evidence type="ECO:0000256" key="1">
    <source>
        <dbReference type="SAM" id="Coils"/>
    </source>
</evidence>
<evidence type="ECO:0000313" key="4">
    <source>
        <dbReference type="Proteomes" id="UP000694255"/>
    </source>
</evidence>
<protein>
    <recommendedName>
        <fullName evidence="5">Mto2p-binding domain-containing protein</fullName>
    </recommendedName>
</protein>
<feature type="region of interest" description="Disordered" evidence="2">
    <location>
        <begin position="144"/>
        <end position="169"/>
    </location>
</feature>
<feature type="compositionally biased region" description="Low complexity" evidence="2">
    <location>
        <begin position="93"/>
        <end position="106"/>
    </location>
</feature>
<feature type="region of interest" description="Disordered" evidence="2">
    <location>
        <begin position="90"/>
        <end position="120"/>
    </location>
</feature>
<name>A0A8J5QXE0_9ASCO</name>
<dbReference type="EMBL" id="JAGSYN010000033">
    <property type="protein sequence ID" value="KAG7666195.1"/>
    <property type="molecule type" value="Genomic_DNA"/>
</dbReference>
<gene>
    <name evidence="3" type="ORF">J8A68_000267</name>
</gene>
<dbReference type="RefSeq" id="XP_049266427.1">
    <property type="nucleotide sequence ID" value="XM_049406474.1"/>
</dbReference>
<accession>A0A8J5QXE0</accession>